<feature type="signal peptide" evidence="3">
    <location>
        <begin position="1"/>
        <end position="17"/>
    </location>
</feature>
<dbReference type="EMBL" id="JAEHFJ010000001">
    <property type="protein sequence ID" value="MBJ2173131.1"/>
    <property type="molecule type" value="Genomic_DNA"/>
</dbReference>
<dbReference type="PANTHER" id="PTHR11022">
    <property type="entry name" value="PEPTIDOGLYCAN RECOGNITION PROTEIN"/>
    <property type="match status" value="1"/>
</dbReference>
<evidence type="ECO:0000313" key="7">
    <source>
        <dbReference type="Proteomes" id="UP000623301"/>
    </source>
</evidence>
<proteinExistence type="inferred from homology"/>
<dbReference type="SUPFAM" id="SSF55846">
    <property type="entry name" value="N-acetylmuramoyl-L-alanine amidase-like"/>
    <property type="match status" value="1"/>
</dbReference>
<evidence type="ECO:0000256" key="1">
    <source>
        <dbReference type="ARBA" id="ARBA00007553"/>
    </source>
</evidence>
<feature type="domain" description="Peptidoglycan recognition protein family" evidence="5">
    <location>
        <begin position="161"/>
        <end position="303"/>
    </location>
</feature>
<dbReference type="Pfam" id="PF01510">
    <property type="entry name" value="Amidase_2"/>
    <property type="match status" value="1"/>
</dbReference>
<organism evidence="6 7">
    <name type="scientific">Aureibaculum flavum</name>
    <dbReference type="NCBI Taxonomy" id="2795986"/>
    <lineage>
        <taxon>Bacteria</taxon>
        <taxon>Pseudomonadati</taxon>
        <taxon>Bacteroidota</taxon>
        <taxon>Flavobacteriia</taxon>
        <taxon>Flavobacteriales</taxon>
        <taxon>Flavobacteriaceae</taxon>
        <taxon>Aureibaculum</taxon>
    </lineage>
</organism>
<dbReference type="SMART" id="SM00701">
    <property type="entry name" value="PGRP"/>
    <property type="match status" value="1"/>
</dbReference>
<dbReference type="NCBIfam" id="TIGR04183">
    <property type="entry name" value="Por_Secre_tail"/>
    <property type="match status" value="1"/>
</dbReference>
<evidence type="ECO:0000313" key="6">
    <source>
        <dbReference type="EMBL" id="MBJ2173131.1"/>
    </source>
</evidence>
<keyword evidence="2 3" id="KW-0732">Signal</keyword>
<comment type="similarity">
    <text evidence="1">Belongs to the N-acetylmuramoyl-L-alanine amidase 2 family.</text>
</comment>
<keyword evidence="7" id="KW-1185">Reference proteome</keyword>
<feature type="chain" id="PRO_5045087139" evidence="3">
    <location>
        <begin position="18"/>
        <end position="432"/>
    </location>
</feature>
<sequence>MKKIVLLFCLISSVLVAQESRTTLLKVEKQFQQTYVSDLLEMEQVANNPFVAFSIRVTGNSISKAIEAVYYKDINDEWQLFPIDENNFEVNNYHAMAYLDVKSKQTQVKIVFKELATLSDIKFNFYYPYETSFLETKAQKKSGYLDTAKTKTLASCNCAAPTVITRSTWCPNNDCPPNSNPSSTDVKFLIVHHTAGANTSSDWAAVVRSIWNYHVNTNGWSDVGYNFLLDKEGNVYEGREDDTTGAHFSGHNSGTSGMSLMGTYTTVTPETAMINSLKSLLAWKACVKGIDPIATKYHASSGSYIQTISGHRDGGSTECPGQKVYDMLPTIRTEVDGILSGCVALGIDDELFNKVKVYPNPFLDKIAIETSFLDNEVLVIKCFDVTGRMVFEDDNATKKEKAEIDLSFLSSGVYWLQLNIDNKTARFKLIKS</sequence>
<dbReference type="RefSeq" id="WP_198839929.1">
    <property type="nucleotide sequence ID" value="NZ_JAEHFJ010000001.1"/>
</dbReference>
<gene>
    <name evidence="6" type="ORF">JBL43_02700</name>
</gene>
<name>A0ABS0WME1_9FLAO</name>
<dbReference type="InterPro" id="IPR002502">
    <property type="entry name" value="Amidase_domain"/>
</dbReference>
<dbReference type="InterPro" id="IPR036505">
    <property type="entry name" value="Amidase/PGRP_sf"/>
</dbReference>
<evidence type="ECO:0000256" key="3">
    <source>
        <dbReference type="SAM" id="SignalP"/>
    </source>
</evidence>
<dbReference type="InterPro" id="IPR015510">
    <property type="entry name" value="PGRP"/>
</dbReference>
<protein>
    <submittedName>
        <fullName evidence="6">N-acetylmuramoyl-L-alanine amidase</fullName>
    </submittedName>
</protein>
<evidence type="ECO:0000259" key="4">
    <source>
        <dbReference type="SMART" id="SM00644"/>
    </source>
</evidence>
<dbReference type="Pfam" id="PF18962">
    <property type="entry name" value="Por_Secre_tail"/>
    <property type="match status" value="1"/>
</dbReference>
<evidence type="ECO:0000256" key="2">
    <source>
        <dbReference type="ARBA" id="ARBA00022729"/>
    </source>
</evidence>
<dbReference type="SMART" id="SM00644">
    <property type="entry name" value="Ami_2"/>
    <property type="match status" value="1"/>
</dbReference>
<dbReference type="InterPro" id="IPR026444">
    <property type="entry name" value="Secre_tail"/>
</dbReference>
<dbReference type="Proteomes" id="UP000623301">
    <property type="component" value="Unassembled WGS sequence"/>
</dbReference>
<evidence type="ECO:0000259" key="5">
    <source>
        <dbReference type="SMART" id="SM00701"/>
    </source>
</evidence>
<dbReference type="InterPro" id="IPR006619">
    <property type="entry name" value="PGRP_domain_met/bac"/>
</dbReference>
<dbReference type="Gene3D" id="3.40.80.10">
    <property type="entry name" value="Peptidoglycan recognition protein-like"/>
    <property type="match status" value="1"/>
</dbReference>
<feature type="domain" description="N-acetylmuramoyl-L-alanine amidase" evidence="4">
    <location>
        <begin position="174"/>
        <end position="321"/>
    </location>
</feature>
<dbReference type="CDD" id="cd06583">
    <property type="entry name" value="PGRP"/>
    <property type="match status" value="1"/>
</dbReference>
<reference evidence="6 7" key="1">
    <citation type="submission" date="2020-12" db="EMBL/GenBank/DDBJ databases">
        <title>Aureibaculum luteum sp. nov. and Aureibaculum flavum sp. nov., novel members of the family Flavobacteriaceae isolated from Antarctic intertidal sediments.</title>
        <authorList>
            <person name="He X."/>
            <person name="Zhang X."/>
        </authorList>
    </citation>
    <scope>NUCLEOTIDE SEQUENCE [LARGE SCALE GENOMIC DNA]</scope>
    <source>
        <strain evidence="6 7">A20</strain>
    </source>
</reference>
<dbReference type="PANTHER" id="PTHR11022:SF41">
    <property type="entry name" value="PEPTIDOGLYCAN-RECOGNITION PROTEIN LC-RELATED"/>
    <property type="match status" value="1"/>
</dbReference>
<accession>A0ABS0WME1</accession>
<comment type="caution">
    <text evidence="6">The sequence shown here is derived from an EMBL/GenBank/DDBJ whole genome shotgun (WGS) entry which is preliminary data.</text>
</comment>